<feature type="transmembrane region" description="Helical" evidence="1">
    <location>
        <begin position="358"/>
        <end position="376"/>
    </location>
</feature>
<feature type="transmembrane region" description="Helical" evidence="1">
    <location>
        <begin position="335"/>
        <end position="353"/>
    </location>
</feature>
<feature type="transmembrane region" description="Helical" evidence="1">
    <location>
        <begin position="96"/>
        <end position="112"/>
    </location>
</feature>
<feature type="transmembrane region" description="Helical" evidence="1">
    <location>
        <begin position="119"/>
        <end position="136"/>
    </location>
</feature>
<feature type="transmembrane region" description="Helical" evidence="1">
    <location>
        <begin position="456"/>
        <end position="474"/>
    </location>
</feature>
<dbReference type="EMBL" id="JACVVD010000003">
    <property type="protein sequence ID" value="MBD0380807.1"/>
    <property type="molecule type" value="Genomic_DNA"/>
</dbReference>
<feature type="transmembrane region" description="Helical" evidence="1">
    <location>
        <begin position="204"/>
        <end position="221"/>
    </location>
</feature>
<reference evidence="3" key="1">
    <citation type="submission" date="2020-09" db="EMBL/GenBank/DDBJ databases">
        <title>Draft Genome Sequence of Paenibacillus sp. WST5.</title>
        <authorList>
            <person name="Bao Z."/>
        </authorList>
    </citation>
    <scope>NUCLEOTIDE SEQUENCE</scope>
    <source>
        <strain evidence="3">WST5</strain>
    </source>
</reference>
<feature type="transmembrane region" description="Helical" evidence="1">
    <location>
        <begin position="148"/>
        <end position="167"/>
    </location>
</feature>
<feature type="transmembrane region" description="Helical" evidence="1">
    <location>
        <begin position="228"/>
        <end position="249"/>
    </location>
</feature>
<feature type="transmembrane region" description="Helical" evidence="1">
    <location>
        <begin position="255"/>
        <end position="279"/>
    </location>
</feature>
<feature type="transmembrane region" description="Helical" evidence="1">
    <location>
        <begin position="529"/>
        <end position="550"/>
    </location>
</feature>
<feature type="transmembrane region" description="Helical" evidence="1">
    <location>
        <begin position="429"/>
        <end position="447"/>
    </location>
</feature>
<evidence type="ECO:0000313" key="4">
    <source>
        <dbReference type="Proteomes" id="UP000650466"/>
    </source>
</evidence>
<evidence type="ECO:0000259" key="2">
    <source>
        <dbReference type="Pfam" id="PF09925"/>
    </source>
</evidence>
<keyword evidence="1" id="KW-1133">Transmembrane helix</keyword>
<comment type="caution">
    <text evidence="3">The sequence shown here is derived from an EMBL/GenBank/DDBJ whole genome shotgun (WGS) entry which is preliminary data.</text>
</comment>
<dbReference type="Proteomes" id="UP000650466">
    <property type="component" value="Unassembled WGS sequence"/>
</dbReference>
<proteinExistence type="predicted"/>
<gene>
    <name evidence="3" type="ORF">ICC18_11820</name>
</gene>
<feature type="transmembrane region" description="Helical" evidence="1">
    <location>
        <begin position="12"/>
        <end position="29"/>
    </location>
</feature>
<dbReference type="RefSeq" id="WP_188174571.1">
    <property type="nucleotide sequence ID" value="NZ_JACVVD010000003.1"/>
</dbReference>
<protein>
    <submittedName>
        <fullName evidence="3">GDYXXLXY domain-containing protein</fullName>
    </submittedName>
</protein>
<dbReference type="InterPro" id="IPR018677">
    <property type="entry name" value="DUF2157"/>
</dbReference>
<sequence>MMKSKFVSIQLGYVLGASSLLTAIVYFFATNWQALTRAQKFAPIFILIFGFYGLSVWLSHKSGREFLSRLGLFASCISFGVGIALIGQTYNSHADSYSLFAVWFVPALLYALFTRWQPFYILAYILGHLAYLFYFFPLWRGNPDTEAIEIIILLVLAIANGCLYMLTERGRLHSPILRWVAFQAALGIMLWLSNSIAYEQYGPWMNLPLLAVLAVVIQYVRKTKNKSYLLFAGLWVSMTVTVKYIELAIRYYSELFYIGGILFVILFIGANVKFVQVVRAWNPPAEKDNEAKPEGDFTKWVARVLTVSVIVIGTLIGSLSLIGLVTGVLGFRDPQYVLIGFGILAIVSMIFAVHVNSLVRYTLLCCGLLIGAGAAAAMDYTIVLVIFLALTILAFANMTGKVQRILFFLVSEAIAAFILHNLLGHSVAVFLVLTTILFVIFITAQLIRNETVRAPLQYSSFPSFLLAFFILTFITEFSWYYMSNGLYFLAVIAVLIISRQLQSSWTFSWGMTFWIAFLVYKYYDLAWKLLHKSVSLAILGLLIIGITVWYEQRNRQALAAEHAQADYSWYVKGTRLLIAVLLMLQLSAMSLQIGKSEWLLSHGQLIKLELAPLDPRSLMQGDYVRLHYAISDPELPAELERDRFFHKKIAVVLAPDASTGVYEFRRLYTKGEQLSPGEIRMNGTIGGLGNVEYGIETYFIPEGTGQDVERNARYAVVKVSANGDAILVRLLQETSLVR</sequence>
<evidence type="ECO:0000256" key="1">
    <source>
        <dbReference type="SAM" id="Phobius"/>
    </source>
</evidence>
<feature type="transmembrane region" description="Helical" evidence="1">
    <location>
        <begin position="70"/>
        <end position="90"/>
    </location>
</feature>
<organism evidence="3 4">
    <name type="scientific">Paenibacillus sedimenti</name>
    <dbReference type="NCBI Taxonomy" id="2770274"/>
    <lineage>
        <taxon>Bacteria</taxon>
        <taxon>Bacillati</taxon>
        <taxon>Bacillota</taxon>
        <taxon>Bacilli</taxon>
        <taxon>Bacillales</taxon>
        <taxon>Paenibacillaceae</taxon>
        <taxon>Paenibacillus</taxon>
    </lineage>
</organism>
<keyword evidence="4" id="KW-1185">Reference proteome</keyword>
<dbReference type="Pfam" id="PF09925">
    <property type="entry name" value="DUF2157"/>
    <property type="match status" value="1"/>
</dbReference>
<dbReference type="Pfam" id="PF14345">
    <property type="entry name" value="GDYXXLXY"/>
    <property type="match status" value="1"/>
</dbReference>
<name>A0A926KMY5_9BACL</name>
<keyword evidence="1" id="KW-0472">Membrane</keyword>
<feature type="transmembrane region" description="Helical" evidence="1">
    <location>
        <begin position="300"/>
        <end position="329"/>
    </location>
</feature>
<dbReference type="AlphaFoldDB" id="A0A926KMY5"/>
<feature type="transmembrane region" description="Helical" evidence="1">
    <location>
        <begin position="41"/>
        <end position="58"/>
    </location>
</feature>
<feature type="domain" description="DUF2157" evidence="2">
    <location>
        <begin position="13"/>
        <end position="116"/>
    </location>
</feature>
<keyword evidence="1" id="KW-0812">Transmembrane</keyword>
<accession>A0A926KMY5</accession>
<feature type="transmembrane region" description="Helical" evidence="1">
    <location>
        <begin position="179"/>
        <end position="198"/>
    </location>
</feature>
<evidence type="ECO:0000313" key="3">
    <source>
        <dbReference type="EMBL" id="MBD0380807.1"/>
    </source>
</evidence>
<dbReference type="InterPro" id="IPR025833">
    <property type="entry name" value="GDYXXLXY"/>
</dbReference>
<feature type="transmembrane region" description="Helical" evidence="1">
    <location>
        <begin position="505"/>
        <end position="523"/>
    </location>
</feature>
<feature type="transmembrane region" description="Helical" evidence="1">
    <location>
        <begin position="405"/>
        <end position="423"/>
    </location>
</feature>
<feature type="transmembrane region" description="Helical" evidence="1">
    <location>
        <begin position="576"/>
        <end position="594"/>
    </location>
</feature>